<dbReference type="Pfam" id="PF18962">
    <property type="entry name" value="Por_Secre_tail"/>
    <property type="match status" value="1"/>
</dbReference>
<dbReference type="AlphaFoldDB" id="A0A172Y0T1"/>
<evidence type="ECO:0000259" key="2">
    <source>
        <dbReference type="Pfam" id="PF18962"/>
    </source>
</evidence>
<dbReference type="KEGG" id="chh:A0O34_21225"/>
<organism evidence="3 4">
    <name type="scientific">Chryseobacterium glaciei</name>
    <dbReference type="NCBI Taxonomy" id="1685010"/>
    <lineage>
        <taxon>Bacteria</taxon>
        <taxon>Pseudomonadati</taxon>
        <taxon>Bacteroidota</taxon>
        <taxon>Flavobacteriia</taxon>
        <taxon>Flavobacteriales</taxon>
        <taxon>Weeksellaceae</taxon>
        <taxon>Chryseobacterium group</taxon>
        <taxon>Chryseobacterium</taxon>
    </lineage>
</organism>
<accession>A0A172Y0T1</accession>
<reference evidence="3 4" key="1">
    <citation type="submission" date="2016-04" db="EMBL/GenBank/DDBJ databases">
        <title>Complete Genome Sequence of Chryseobacterium sp. IHBB 10212.</title>
        <authorList>
            <person name="Pal M."/>
            <person name="Swarnkar M.K."/>
            <person name="Kaushal K."/>
            <person name="Chhibber S."/>
            <person name="Singh A.K."/>
            <person name="Gulati A."/>
        </authorList>
    </citation>
    <scope>NUCLEOTIDE SEQUENCE [LARGE SCALE GENOMIC DNA]</scope>
    <source>
        <strain evidence="3 4">IHBB 10212</strain>
    </source>
</reference>
<dbReference type="OrthoDB" id="9805017at2"/>
<keyword evidence="1" id="KW-0732">Signal</keyword>
<evidence type="ECO:0000256" key="1">
    <source>
        <dbReference type="ARBA" id="ARBA00022729"/>
    </source>
</evidence>
<protein>
    <recommendedName>
        <fullName evidence="2">Secretion system C-terminal sorting domain-containing protein</fullName>
    </recommendedName>
</protein>
<dbReference type="NCBIfam" id="TIGR04183">
    <property type="entry name" value="Por_Secre_tail"/>
    <property type="match status" value="1"/>
</dbReference>
<sequence>MTGGNLLPSTMPLVNGTTYYASQVVGACESTTRLAVTVNSSSYLSTNEVPNDKDFNFYPNPVNDVLHINSKMNVVKVRIYAVDGQLVQSKEEKRITLINMNKLIYGNYFVEFTFENGKKIQNKIIKK</sequence>
<dbReference type="Proteomes" id="UP000077824">
    <property type="component" value="Chromosome"/>
</dbReference>
<name>A0A172Y0T1_9FLAO</name>
<dbReference type="RefSeq" id="WP_066759125.1">
    <property type="nucleotide sequence ID" value="NZ_CP015199.1"/>
</dbReference>
<dbReference type="STRING" id="1685010.A0O34_21225"/>
<gene>
    <name evidence="3" type="ORF">A0O34_21225</name>
</gene>
<proteinExistence type="predicted"/>
<evidence type="ECO:0000313" key="3">
    <source>
        <dbReference type="EMBL" id="ANF52887.1"/>
    </source>
</evidence>
<feature type="domain" description="Secretion system C-terminal sorting" evidence="2">
    <location>
        <begin position="58"/>
        <end position="125"/>
    </location>
</feature>
<dbReference type="InterPro" id="IPR026444">
    <property type="entry name" value="Secre_tail"/>
</dbReference>
<keyword evidence="4" id="KW-1185">Reference proteome</keyword>
<dbReference type="EMBL" id="CP015199">
    <property type="protein sequence ID" value="ANF52887.1"/>
    <property type="molecule type" value="Genomic_DNA"/>
</dbReference>
<evidence type="ECO:0000313" key="4">
    <source>
        <dbReference type="Proteomes" id="UP000077824"/>
    </source>
</evidence>